<dbReference type="InterPro" id="IPR000276">
    <property type="entry name" value="GPCR_Rhodpsn"/>
</dbReference>
<accession>A0AAW0X7J3</accession>
<dbReference type="SUPFAM" id="SSF81321">
    <property type="entry name" value="Family A G protein-coupled receptor-like"/>
    <property type="match status" value="1"/>
</dbReference>
<dbReference type="InterPro" id="IPR017452">
    <property type="entry name" value="GPCR_Rhodpsn_7TM"/>
</dbReference>
<reference evidence="9 10" key="1">
    <citation type="journal article" date="2024" name="BMC Genomics">
        <title>Genome assembly of redclaw crayfish (Cherax quadricarinatus) provides insights into its immune adaptation and hypoxia tolerance.</title>
        <authorList>
            <person name="Liu Z."/>
            <person name="Zheng J."/>
            <person name="Li H."/>
            <person name="Fang K."/>
            <person name="Wang S."/>
            <person name="He J."/>
            <person name="Zhou D."/>
            <person name="Weng S."/>
            <person name="Chi M."/>
            <person name="Gu Z."/>
            <person name="He J."/>
            <person name="Li F."/>
            <person name="Wang M."/>
        </authorList>
    </citation>
    <scope>NUCLEOTIDE SEQUENCE [LARGE SCALE GENOMIC DNA]</scope>
    <source>
        <strain evidence="9">ZL_2023a</strain>
    </source>
</reference>
<comment type="subcellular location">
    <subcellularLocation>
        <location evidence="1">Cell membrane</location>
        <topology evidence="1">Multi-pass membrane protein</topology>
    </subcellularLocation>
</comment>
<dbReference type="GO" id="GO:0032870">
    <property type="term" value="P:cellular response to hormone stimulus"/>
    <property type="evidence" value="ECO:0007669"/>
    <property type="project" value="TreeGrafter"/>
</dbReference>
<evidence type="ECO:0000313" key="9">
    <source>
        <dbReference type="EMBL" id="KAK8735694.1"/>
    </source>
</evidence>
<evidence type="ECO:0000256" key="5">
    <source>
        <dbReference type="ARBA" id="ARBA00022989"/>
    </source>
</evidence>
<dbReference type="EMBL" id="JARKIK010000046">
    <property type="protein sequence ID" value="KAK8735694.1"/>
    <property type="molecule type" value="Genomic_DNA"/>
</dbReference>
<evidence type="ECO:0000256" key="1">
    <source>
        <dbReference type="ARBA" id="ARBA00004651"/>
    </source>
</evidence>
<feature type="domain" description="G-protein coupled receptors family 1 profile" evidence="8">
    <location>
        <begin position="1"/>
        <end position="60"/>
    </location>
</feature>
<dbReference type="Proteomes" id="UP001445076">
    <property type="component" value="Unassembled WGS sequence"/>
</dbReference>
<gene>
    <name evidence="9" type="ORF">OTU49_005270</name>
</gene>
<keyword evidence="4" id="KW-0812">Transmembrane</keyword>
<comment type="caution">
    <text evidence="9">The sequence shown here is derived from an EMBL/GenBank/DDBJ whole genome shotgun (WGS) entry which is preliminary data.</text>
</comment>
<organism evidence="9 10">
    <name type="scientific">Cherax quadricarinatus</name>
    <name type="common">Australian red claw crayfish</name>
    <dbReference type="NCBI Taxonomy" id="27406"/>
    <lineage>
        <taxon>Eukaryota</taxon>
        <taxon>Metazoa</taxon>
        <taxon>Ecdysozoa</taxon>
        <taxon>Arthropoda</taxon>
        <taxon>Crustacea</taxon>
        <taxon>Multicrustacea</taxon>
        <taxon>Malacostraca</taxon>
        <taxon>Eumalacostraca</taxon>
        <taxon>Eucarida</taxon>
        <taxon>Decapoda</taxon>
        <taxon>Pleocyemata</taxon>
        <taxon>Astacidea</taxon>
        <taxon>Parastacoidea</taxon>
        <taxon>Parastacidae</taxon>
        <taxon>Cherax</taxon>
    </lineage>
</organism>
<evidence type="ECO:0000256" key="4">
    <source>
        <dbReference type="ARBA" id="ARBA00022692"/>
    </source>
</evidence>
<dbReference type="Gene3D" id="1.20.1070.10">
    <property type="entry name" value="Rhodopsin 7-helix transmembrane proteins"/>
    <property type="match status" value="1"/>
</dbReference>
<comment type="similarity">
    <text evidence="2">Belongs to the G-protein coupled receptor 1 family.</text>
</comment>
<protein>
    <recommendedName>
        <fullName evidence="8">G-protein coupled receptors family 1 profile domain-containing protein</fullName>
    </recommendedName>
</protein>
<dbReference type="GO" id="GO:0005000">
    <property type="term" value="F:vasopressin receptor activity"/>
    <property type="evidence" value="ECO:0007669"/>
    <property type="project" value="TreeGrafter"/>
</dbReference>
<evidence type="ECO:0000256" key="3">
    <source>
        <dbReference type="ARBA" id="ARBA00022475"/>
    </source>
</evidence>
<keyword evidence="10" id="KW-1185">Reference proteome</keyword>
<evidence type="ECO:0000256" key="7">
    <source>
        <dbReference type="ARBA" id="ARBA00023170"/>
    </source>
</evidence>
<keyword evidence="7" id="KW-0675">Receptor</keyword>
<evidence type="ECO:0000256" key="6">
    <source>
        <dbReference type="ARBA" id="ARBA00023136"/>
    </source>
</evidence>
<sequence length="106" mass="11916">KTIKLTFIITFFFIVCHAPFSVTQLYHAFSTSSAGSSYHPVSVIMLLLPSLPSCVNPWIYLCFSENLLNQICGCLARSLGKAKENISIGDQEPEDRHKDDCRKYKA</sequence>
<keyword evidence="6" id="KW-0472">Membrane</keyword>
<keyword evidence="3" id="KW-1003">Cell membrane</keyword>
<evidence type="ECO:0000313" key="10">
    <source>
        <dbReference type="Proteomes" id="UP001445076"/>
    </source>
</evidence>
<feature type="non-terminal residue" evidence="9">
    <location>
        <position position="1"/>
    </location>
</feature>
<feature type="non-terminal residue" evidence="9">
    <location>
        <position position="106"/>
    </location>
</feature>
<dbReference type="PANTHER" id="PTHR24241">
    <property type="entry name" value="NEUROPEPTIDE RECEPTOR-RELATED G-PROTEIN COUPLED RECEPTOR"/>
    <property type="match status" value="1"/>
</dbReference>
<name>A0AAW0X7J3_CHEQU</name>
<evidence type="ECO:0000256" key="2">
    <source>
        <dbReference type="ARBA" id="ARBA00010663"/>
    </source>
</evidence>
<keyword evidence="5" id="KW-1133">Transmembrane helix</keyword>
<evidence type="ECO:0000259" key="8">
    <source>
        <dbReference type="PROSITE" id="PS50262"/>
    </source>
</evidence>
<dbReference type="Pfam" id="PF00001">
    <property type="entry name" value="7tm_1"/>
    <property type="match status" value="1"/>
</dbReference>
<dbReference type="AlphaFoldDB" id="A0AAW0X7J3"/>
<proteinExistence type="inferred from homology"/>
<dbReference type="PROSITE" id="PS50262">
    <property type="entry name" value="G_PROTEIN_RECEP_F1_2"/>
    <property type="match status" value="1"/>
</dbReference>
<dbReference type="PANTHER" id="PTHR24241:SF161">
    <property type="entry name" value="G-PROTEIN COUPLED RECEPTORS FAMILY 1 PROFILE DOMAIN-CONTAINING PROTEIN"/>
    <property type="match status" value="1"/>
</dbReference>
<dbReference type="GO" id="GO:0005886">
    <property type="term" value="C:plasma membrane"/>
    <property type="evidence" value="ECO:0007669"/>
    <property type="project" value="UniProtKB-SubCell"/>
</dbReference>
<dbReference type="GO" id="GO:0042277">
    <property type="term" value="F:peptide binding"/>
    <property type="evidence" value="ECO:0007669"/>
    <property type="project" value="TreeGrafter"/>
</dbReference>